<dbReference type="InParanoid" id="A0A2P5EYH7"/>
<gene>
    <name evidence="1" type="ORF">TorRG33x02_136430</name>
</gene>
<protein>
    <submittedName>
        <fullName evidence="1">Uncharacterized protein</fullName>
    </submittedName>
</protein>
<evidence type="ECO:0000313" key="1">
    <source>
        <dbReference type="EMBL" id="PON90588.1"/>
    </source>
</evidence>
<comment type="caution">
    <text evidence="1">The sequence shown here is derived from an EMBL/GenBank/DDBJ whole genome shotgun (WGS) entry which is preliminary data.</text>
</comment>
<proteinExistence type="predicted"/>
<dbReference type="EMBL" id="JXTC01000082">
    <property type="protein sequence ID" value="PON90588.1"/>
    <property type="molecule type" value="Genomic_DNA"/>
</dbReference>
<organism evidence="1 2">
    <name type="scientific">Trema orientale</name>
    <name type="common">Charcoal tree</name>
    <name type="synonym">Celtis orientalis</name>
    <dbReference type="NCBI Taxonomy" id="63057"/>
    <lineage>
        <taxon>Eukaryota</taxon>
        <taxon>Viridiplantae</taxon>
        <taxon>Streptophyta</taxon>
        <taxon>Embryophyta</taxon>
        <taxon>Tracheophyta</taxon>
        <taxon>Spermatophyta</taxon>
        <taxon>Magnoliopsida</taxon>
        <taxon>eudicotyledons</taxon>
        <taxon>Gunneridae</taxon>
        <taxon>Pentapetalae</taxon>
        <taxon>rosids</taxon>
        <taxon>fabids</taxon>
        <taxon>Rosales</taxon>
        <taxon>Cannabaceae</taxon>
        <taxon>Trema</taxon>
    </lineage>
</organism>
<keyword evidence="2" id="KW-1185">Reference proteome</keyword>
<dbReference type="AlphaFoldDB" id="A0A2P5EYH7"/>
<dbReference type="Proteomes" id="UP000237000">
    <property type="component" value="Unassembled WGS sequence"/>
</dbReference>
<sequence length="276" mass="29057">MLPLENVAVATVKRLILGSRIHRRPYLLLGDQVGIGGVPVRIPADPTARKLQRLPLMLTYGRVNTEAAYDVDQTVRRESEYGTRPVNRPRQALLLLHLRHNVLQSVIKVGYVQPREVFVERGLVGRELAPKLERAGVVLPARLQAHVLEIRSVRGNRFENVAEHPGVDMAVLELGGLAAPGDVEDVGDISELGELGPGLVPVGEVALNVVDGAVGVPGGAGAAGDAVDLPGSAGGVGEGEDLGEAVADNAGDADDQGYTLVIGRCGVVIVSFLLLN</sequence>
<evidence type="ECO:0000313" key="2">
    <source>
        <dbReference type="Proteomes" id="UP000237000"/>
    </source>
</evidence>
<reference evidence="2" key="1">
    <citation type="submission" date="2016-06" db="EMBL/GenBank/DDBJ databases">
        <title>Parallel loss of symbiosis genes in relatives of nitrogen-fixing non-legume Parasponia.</title>
        <authorList>
            <person name="Van Velzen R."/>
            <person name="Holmer R."/>
            <person name="Bu F."/>
            <person name="Rutten L."/>
            <person name="Van Zeijl A."/>
            <person name="Liu W."/>
            <person name="Santuari L."/>
            <person name="Cao Q."/>
            <person name="Sharma T."/>
            <person name="Shen D."/>
            <person name="Roswanjaya Y."/>
            <person name="Wardhani T."/>
            <person name="Kalhor M.S."/>
            <person name="Jansen J."/>
            <person name="Van den Hoogen J."/>
            <person name="Gungor B."/>
            <person name="Hartog M."/>
            <person name="Hontelez J."/>
            <person name="Verver J."/>
            <person name="Yang W.-C."/>
            <person name="Schijlen E."/>
            <person name="Repin R."/>
            <person name="Schilthuizen M."/>
            <person name="Schranz E."/>
            <person name="Heidstra R."/>
            <person name="Miyata K."/>
            <person name="Fedorova E."/>
            <person name="Kohlen W."/>
            <person name="Bisseling T."/>
            <person name="Smit S."/>
            <person name="Geurts R."/>
        </authorList>
    </citation>
    <scope>NUCLEOTIDE SEQUENCE [LARGE SCALE GENOMIC DNA]</scope>
    <source>
        <strain evidence="2">cv. RG33-2</strain>
    </source>
</reference>
<accession>A0A2P5EYH7</accession>
<dbReference type="OrthoDB" id="10650552at2759"/>
<name>A0A2P5EYH7_TREOI</name>